<feature type="non-terminal residue" evidence="1">
    <location>
        <position position="61"/>
    </location>
</feature>
<proteinExistence type="predicted"/>
<evidence type="ECO:0000313" key="1">
    <source>
        <dbReference type="EMBL" id="CAF4230857.1"/>
    </source>
</evidence>
<evidence type="ECO:0000313" key="2">
    <source>
        <dbReference type="Proteomes" id="UP000663874"/>
    </source>
</evidence>
<accession>A0A820DEF8</accession>
<reference evidence="1" key="1">
    <citation type="submission" date="2021-02" db="EMBL/GenBank/DDBJ databases">
        <authorList>
            <person name="Nowell W R."/>
        </authorList>
    </citation>
    <scope>NUCLEOTIDE SEQUENCE</scope>
</reference>
<gene>
    <name evidence="1" type="ORF">FNK824_LOCUS37706</name>
</gene>
<feature type="non-terminal residue" evidence="1">
    <location>
        <position position="1"/>
    </location>
</feature>
<name>A0A820DEF8_9BILA</name>
<dbReference type="Proteomes" id="UP000663874">
    <property type="component" value="Unassembled WGS sequence"/>
</dbReference>
<dbReference type="EMBL" id="CAJOBE010019684">
    <property type="protein sequence ID" value="CAF4230857.1"/>
    <property type="molecule type" value="Genomic_DNA"/>
</dbReference>
<sequence length="61" mass="7002">HSSNGFKHALTEILQDPLVLNRLSDTKAAEEMKLLDQFMHRVKPHVLRTGKKPSVNRSQRP</sequence>
<dbReference type="AlphaFoldDB" id="A0A820DEF8"/>
<comment type="caution">
    <text evidence="1">The sequence shown here is derived from an EMBL/GenBank/DDBJ whole genome shotgun (WGS) entry which is preliminary data.</text>
</comment>
<organism evidence="1 2">
    <name type="scientific">Rotaria sordida</name>
    <dbReference type="NCBI Taxonomy" id="392033"/>
    <lineage>
        <taxon>Eukaryota</taxon>
        <taxon>Metazoa</taxon>
        <taxon>Spiralia</taxon>
        <taxon>Gnathifera</taxon>
        <taxon>Rotifera</taxon>
        <taxon>Eurotatoria</taxon>
        <taxon>Bdelloidea</taxon>
        <taxon>Philodinida</taxon>
        <taxon>Philodinidae</taxon>
        <taxon>Rotaria</taxon>
    </lineage>
</organism>
<protein>
    <submittedName>
        <fullName evidence="1">Uncharacterized protein</fullName>
    </submittedName>
</protein>